<dbReference type="SUPFAM" id="SSF82771">
    <property type="entry name" value="GIY-YIG endonuclease"/>
    <property type="match status" value="1"/>
</dbReference>
<dbReference type="InterPro" id="IPR006054">
    <property type="entry name" value="DnaQ"/>
</dbReference>
<dbReference type="SUPFAM" id="SSF53098">
    <property type="entry name" value="Ribonuclease H-like"/>
    <property type="match status" value="1"/>
</dbReference>
<evidence type="ECO:0000256" key="1">
    <source>
        <dbReference type="ARBA" id="ARBA00012417"/>
    </source>
</evidence>
<dbReference type="NCBIfam" id="TIGR00573">
    <property type="entry name" value="dnaq"/>
    <property type="match status" value="1"/>
</dbReference>
<keyword evidence="7" id="KW-1185">Reference proteome</keyword>
<dbReference type="SMART" id="SM00465">
    <property type="entry name" value="GIYc"/>
    <property type="match status" value="1"/>
</dbReference>
<evidence type="ECO:0000313" key="6">
    <source>
        <dbReference type="EMBL" id="PTD95890.1"/>
    </source>
</evidence>
<dbReference type="InterPro" id="IPR035901">
    <property type="entry name" value="GIY-YIG_endonuc_sf"/>
</dbReference>
<dbReference type="Gene3D" id="3.40.1440.10">
    <property type="entry name" value="GIY-YIG endonuclease"/>
    <property type="match status" value="1"/>
</dbReference>
<protein>
    <recommendedName>
        <fullName evidence="1">DNA-directed DNA polymerase</fullName>
        <ecNumber evidence="1">2.7.7.7</ecNumber>
    </recommendedName>
</protein>
<dbReference type="CDD" id="cd06127">
    <property type="entry name" value="DEDDh"/>
    <property type="match status" value="1"/>
</dbReference>
<evidence type="ECO:0000313" key="7">
    <source>
        <dbReference type="Proteomes" id="UP000241193"/>
    </source>
</evidence>
<dbReference type="InterPro" id="IPR013520">
    <property type="entry name" value="Ribonucl_H"/>
</dbReference>
<dbReference type="PANTHER" id="PTHR30231">
    <property type="entry name" value="DNA POLYMERASE III SUBUNIT EPSILON"/>
    <property type="match status" value="1"/>
</dbReference>
<dbReference type="OrthoDB" id="9803913at2"/>
<dbReference type="GO" id="GO:0045004">
    <property type="term" value="P:DNA replication proofreading"/>
    <property type="evidence" value="ECO:0007669"/>
    <property type="project" value="TreeGrafter"/>
</dbReference>
<gene>
    <name evidence="6" type="ORF">C8261_11440</name>
</gene>
<dbReference type="PROSITE" id="PS50164">
    <property type="entry name" value="GIY_YIG"/>
    <property type="match status" value="1"/>
</dbReference>
<dbReference type="AlphaFoldDB" id="A0A2T4IDQ0"/>
<comment type="catalytic activity">
    <reaction evidence="4">
        <text>DNA(n) + a 2'-deoxyribonucleoside 5'-triphosphate = DNA(n+1) + diphosphate</text>
        <dbReference type="Rhea" id="RHEA:22508"/>
        <dbReference type="Rhea" id="RHEA-COMP:17339"/>
        <dbReference type="Rhea" id="RHEA-COMP:17340"/>
        <dbReference type="ChEBI" id="CHEBI:33019"/>
        <dbReference type="ChEBI" id="CHEBI:61560"/>
        <dbReference type="ChEBI" id="CHEBI:173112"/>
        <dbReference type="EC" id="2.7.7.7"/>
    </reaction>
</comment>
<comment type="function">
    <text evidence="2">DNA polymerase III is a complex, multichain enzyme responsible for most of the replicative synthesis in bacteria. The epsilon subunit contain the editing function and is a proofreading 3'-5' exonuclease.</text>
</comment>
<dbReference type="GO" id="GO:0003677">
    <property type="term" value="F:DNA binding"/>
    <property type="evidence" value="ECO:0007669"/>
    <property type="project" value="InterPro"/>
</dbReference>
<evidence type="ECO:0000256" key="4">
    <source>
        <dbReference type="ARBA" id="ARBA00049244"/>
    </source>
</evidence>
<dbReference type="Pfam" id="PF00929">
    <property type="entry name" value="RNase_T"/>
    <property type="match status" value="1"/>
</dbReference>
<reference evidence="6 7" key="2">
    <citation type="submission" date="2018-04" db="EMBL/GenBank/DDBJ databases">
        <title>Thauera lacus sp. nov., isolated from an saline lake in Inner Mongolia, China.</title>
        <authorList>
            <person name="Liang Q.-Y."/>
        </authorList>
    </citation>
    <scope>NUCLEOTIDE SEQUENCE [LARGE SCALE GENOMIC DNA]</scope>
    <source>
        <strain evidence="6 7">D20</strain>
    </source>
</reference>
<dbReference type="Gene3D" id="3.30.420.10">
    <property type="entry name" value="Ribonuclease H-like superfamily/Ribonuclease H"/>
    <property type="match status" value="1"/>
</dbReference>
<dbReference type="SMART" id="SM00479">
    <property type="entry name" value="EXOIII"/>
    <property type="match status" value="1"/>
</dbReference>
<dbReference type="EC" id="2.7.7.7" evidence="1"/>
<dbReference type="InterPro" id="IPR000305">
    <property type="entry name" value="GIY-YIG_endonuc"/>
</dbReference>
<dbReference type="FunFam" id="3.30.420.10:FF:000045">
    <property type="entry name" value="3'-5' exonuclease DinG"/>
    <property type="match status" value="1"/>
</dbReference>
<dbReference type="InterPro" id="IPR012337">
    <property type="entry name" value="RNaseH-like_sf"/>
</dbReference>
<dbReference type="PANTHER" id="PTHR30231:SF37">
    <property type="entry name" value="EXODEOXYRIBONUCLEASE 10"/>
    <property type="match status" value="1"/>
</dbReference>
<organism evidence="6 7">
    <name type="scientific">Pseudothauera lacus</name>
    <dbReference type="NCBI Taxonomy" id="2136175"/>
    <lineage>
        <taxon>Bacteria</taxon>
        <taxon>Pseudomonadati</taxon>
        <taxon>Pseudomonadota</taxon>
        <taxon>Betaproteobacteria</taxon>
        <taxon>Rhodocyclales</taxon>
        <taxon>Zoogloeaceae</taxon>
        <taxon>Pseudothauera</taxon>
    </lineage>
</organism>
<name>A0A2T4IDQ0_9RHOO</name>
<dbReference type="GO" id="GO:0006289">
    <property type="term" value="P:nucleotide-excision repair"/>
    <property type="evidence" value="ECO:0007669"/>
    <property type="project" value="InterPro"/>
</dbReference>
<dbReference type="InterPro" id="IPR036397">
    <property type="entry name" value="RNaseH_sf"/>
</dbReference>
<dbReference type="GO" id="GO:0003887">
    <property type="term" value="F:DNA-directed DNA polymerase activity"/>
    <property type="evidence" value="ECO:0007669"/>
    <property type="project" value="UniProtKB-EC"/>
</dbReference>
<comment type="caution">
    <text evidence="6">The sequence shown here is derived from an EMBL/GenBank/DDBJ whole genome shotgun (WGS) entry which is preliminary data.</text>
</comment>
<proteinExistence type="predicted"/>
<evidence type="ECO:0000256" key="3">
    <source>
        <dbReference type="ARBA" id="ARBA00026073"/>
    </source>
</evidence>
<sequence length="471" mass="51754">MALPARLAFVDVETTGAQPVRDRVTEIAIIRVEDGGEVRRWQSLVNPGMSIPYMIQSLIGITDDMVADAPPFAAIAATVRELLDGCVLVAHNARFDYGFLVNEFKRLDADFDAEVLCTVKFSRALYPQHHRHGLDALIERHGLRCDARHRAMGDTEAVWQFVRQAVAESSAEALAAAVRKAMKAPSRPPGLPAGAIEGVPEGPGVYLFFGEGELPLYIGKSVSLRTRVMDHFSAAQRNGKDARLAREVRRVEWIETAGELGALLLEAELVKARQPLHNRQLRANEEVFALRLLSTRTRAAVLQRVRIGGSDPAGWEALHGVFRSCQEANALLHQLALSYRLCPRRLGLEQGGSGACMACQMKRCAGVCAGRESAAEHDARLLAGLAAVSVKPWPWPAAVLIEELCAHSGRRAWHVIDHWCLLGSAATEAELEVLLATRPPRAFDADVYRILARWLERPEHLQAVQPLRASS</sequence>
<dbReference type="EMBL" id="PZKC01000009">
    <property type="protein sequence ID" value="PTD95890.1"/>
    <property type="molecule type" value="Genomic_DNA"/>
</dbReference>
<comment type="subunit">
    <text evidence="3">DNA polymerase III contains a core (composed of alpha, epsilon and theta chains) that associates with a tau subunit. This core dimerizes to form the POLIII' complex. PolIII' associates with the gamma complex (composed of gamma, delta, delta', psi and chi chains) and with the beta chain to form the complete DNA polymerase III complex.</text>
</comment>
<feature type="domain" description="GIY-YIG" evidence="5">
    <location>
        <begin position="201"/>
        <end position="279"/>
    </location>
</feature>
<dbReference type="GO" id="GO:0005829">
    <property type="term" value="C:cytosol"/>
    <property type="evidence" value="ECO:0007669"/>
    <property type="project" value="TreeGrafter"/>
</dbReference>
<reference evidence="6 7" key="1">
    <citation type="submission" date="2018-03" db="EMBL/GenBank/DDBJ databases">
        <authorList>
            <person name="Keele B.F."/>
        </authorList>
    </citation>
    <scope>NUCLEOTIDE SEQUENCE [LARGE SCALE GENOMIC DNA]</scope>
    <source>
        <strain evidence="6 7">D20</strain>
    </source>
</reference>
<dbReference type="GO" id="GO:0008408">
    <property type="term" value="F:3'-5' exonuclease activity"/>
    <property type="evidence" value="ECO:0007669"/>
    <property type="project" value="TreeGrafter"/>
</dbReference>
<dbReference type="CDD" id="cd10434">
    <property type="entry name" value="GIY-YIG_UvrC_Cho"/>
    <property type="match status" value="1"/>
</dbReference>
<dbReference type="Proteomes" id="UP000241193">
    <property type="component" value="Unassembled WGS sequence"/>
</dbReference>
<dbReference type="RefSeq" id="WP_107493856.1">
    <property type="nucleotide sequence ID" value="NZ_PZKC01000009.1"/>
</dbReference>
<evidence type="ECO:0000259" key="5">
    <source>
        <dbReference type="PROSITE" id="PS50164"/>
    </source>
</evidence>
<evidence type="ECO:0000256" key="2">
    <source>
        <dbReference type="ARBA" id="ARBA00025483"/>
    </source>
</evidence>
<accession>A0A2T4IDQ0</accession>
<dbReference type="InterPro" id="IPR047296">
    <property type="entry name" value="GIY-YIG_UvrC_Cho"/>
</dbReference>